<feature type="compositionally biased region" description="Polar residues" evidence="1">
    <location>
        <begin position="99"/>
        <end position="119"/>
    </location>
</feature>
<dbReference type="RefSeq" id="XP_046009831.1">
    <property type="nucleotide sequence ID" value="XM_046148654.1"/>
</dbReference>
<feature type="compositionally biased region" description="Basic and acidic residues" evidence="1">
    <location>
        <begin position="203"/>
        <end position="212"/>
    </location>
</feature>
<feature type="compositionally biased region" description="Polar residues" evidence="1">
    <location>
        <begin position="707"/>
        <end position="717"/>
    </location>
</feature>
<dbReference type="EMBL" id="JAGTJQ010000008">
    <property type="protein sequence ID" value="KAH7026614.1"/>
    <property type="molecule type" value="Genomic_DNA"/>
</dbReference>
<feature type="compositionally biased region" description="Low complexity" evidence="1">
    <location>
        <begin position="695"/>
        <end position="706"/>
    </location>
</feature>
<feature type="compositionally biased region" description="Low complexity" evidence="1">
    <location>
        <begin position="388"/>
        <end position="403"/>
    </location>
</feature>
<feature type="compositionally biased region" description="Basic and acidic residues" evidence="1">
    <location>
        <begin position="874"/>
        <end position="884"/>
    </location>
</feature>
<keyword evidence="3" id="KW-1185">Reference proteome</keyword>
<feature type="region of interest" description="Disordered" evidence="1">
    <location>
        <begin position="309"/>
        <end position="553"/>
    </location>
</feature>
<feature type="compositionally biased region" description="Polar residues" evidence="1">
    <location>
        <begin position="215"/>
        <end position="256"/>
    </location>
</feature>
<feature type="compositionally biased region" description="Basic and acidic residues" evidence="1">
    <location>
        <begin position="500"/>
        <end position="516"/>
    </location>
</feature>
<organism evidence="2 3">
    <name type="scientific">Microdochium trichocladiopsis</name>
    <dbReference type="NCBI Taxonomy" id="1682393"/>
    <lineage>
        <taxon>Eukaryota</taxon>
        <taxon>Fungi</taxon>
        <taxon>Dikarya</taxon>
        <taxon>Ascomycota</taxon>
        <taxon>Pezizomycotina</taxon>
        <taxon>Sordariomycetes</taxon>
        <taxon>Xylariomycetidae</taxon>
        <taxon>Xylariales</taxon>
        <taxon>Microdochiaceae</taxon>
        <taxon>Microdochium</taxon>
    </lineage>
</organism>
<feature type="compositionally biased region" description="Low complexity" evidence="1">
    <location>
        <begin position="958"/>
        <end position="975"/>
    </location>
</feature>
<gene>
    <name evidence="2" type="ORF">B0I36DRAFT_160653</name>
</gene>
<feature type="compositionally biased region" description="Low complexity" evidence="1">
    <location>
        <begin position="766"/>
        <end position="787"/>
    </location>
</feature>
<comment type="caution">
    <text evidence="2">The sequence shown here is derived from an EMBL/GenBank/DDBJ whole genome shotgun (WGS) entry which is preliminary data.</text>
</comment>
<feature type="compositionally biased region" description="Basic and acidic residues" evidence="1">
    <location>
        <begin position="77"/>
        <end position="98"/>
    </location>
</feature>
<feature type="compositionally biased region" description="Basic and acidic residues" evidence="1">
    <location>
        <begin position="1001"/>
        <end position="1011"/>
    </location>
</feature>
<feature type="compositionally biased region" description="Low complexity" evidence="1">
    <location>
        <begin position="886"/>
        <end position="903"/>
    </location>
</feature>
<feature type="compositionally biased region" description="Basic and acidic residues" evidence="1">
    <location>
        <begin position="149"/>
        <end position="162"/>
    </location>
</feature>
<feature type="compositionally biased region" description="Basic and acidic residues" evidence="1">
    <location>
        <begin position="410"/>
        <end position="420"/>
    </location>
</feature>
<feature type="compositionally biased region" description="Low complexity" evidence="1">
    <location>
        <begin position="984"/>
        <end position="997"/>
    </location>
</feature>
<proteinExistence type="predicted"/>
<feature type="compositionally biased region" description="Polar residues" evidence="1">
    <location>
        <begin position="731"/>
        <end position="755"/>
    </location>
</feature>
<feature type="compositionally biased region" description="Polar residues" evidence="1">
    <location>
        <begin position="674"/>
        <end position="683"/>
    </location>
</feature>
<evidence type="ECO:0000313" key="2">
    <source>
        <dbReference type="EMBL" id="KAH7026614.1"/>
    </source>
</evidence>
<dbReference type="AlphaFoldDB" id="A0A9P8Y0M5"/>
<feature type="compositionally biased region" description="Low complexity" evidence="1">
    <location>
        <begin position="1053"/>
        <end position="1064"/>
    </location>
</feature>
<feature type="compositionally biased region" description="Basic and acidic residues" evidence="1">
    <location>
        <begin position="311"/>
        <end position="370"/>
    </location>
</feature>
<evidence type="ECO:0000313" key="3">
    <source>
        <dbReference type="Proteomes" id="UP000756346"/>
    </source>
</evidence>
<feature type="compositionally biased region" description="Low complexity" evidence="1">
    <location>
        <begin position="799"/>
        <end position="815"/>
    </location>
</feature>
<sequence length="1121" mass="114721">MSATPGNDLPGAFPADTTTDTHDGHQRNKLHKRNDPRGWADNDSTPRTGTGSGIAGSHARDSSLNVPGENYTLGSSIDDKPSPASEQRSRFDTPDRIHNQGQPTSTEEVGNPTEDSVTTVKRDESSNEGGLASGDGTASTIGSDNRASAGHDETPTNDDHNVVRGGISNKSNADNSEPYWGDIPRGAGTYNTVVGHGSAEDSVEGHPPHREFPLSTGTHGHNTHDTVTGTSAGDTATHNSALTSGSPTAGQGTYNTVVGHGSREDPAKQSTVPGSAAATASDREPKDSHHKEIAAGAGAAGIAGYAANKHTSKEGETVDSSKRRSHEDKEHEHGGPFHHEHKHESSKHEKSSHEKDHKPEKTKSDSDKKFFGVFGRSKKDSDDREHSTATTAATREAQETSTTNPTTSGLRKENESHLGRDATLAGAGLAGAGYAGHKHATKDDEHDGKQHGQDTLRRKESPKDKSGSKLHGIFHRNNKDKETSSKRTTSTTPPDAAHYYNDKQPAHVVSELERRGKANPGESVPYGESTAGATTLQQSGTSQPGRSGAHDTLGYAGMGAAAAAIPATAHASHKQHEQYGNSPTSQPSSGHGSSQHNTLASGPAGVSAASHSSTQPTSSEYSGQDTRLSSGAAPGLGATTHSTSARDTTAAGRGDQYDHLSSGTPSGISAGVYDSSTARSQPASGARGDQYQHLSSGTPSGVSTGGHDTNTARSQPASGARGDQYDHLASGTPSGVSAGSYTHTTHSQRASSARGNQYDHLASGTPSGVSAGAPTSAAGTSSSAFAAEKQPGQDRNNLAYAGAGAAGAGAAAYGAHKVHEHHSSKTQPSTASSLSPNSSAQRPSGAGDRHTSVASNSPPGLGAGAPHSVYGPPKDQEHRLHGLDDSGANSRASALSRSSQDSSKGGQYNVLSSGTPSGINIGKTTSHSHPQQDNTQRSTAVHDPLTSSSQSTNPSRMAQAGAAAAFAGAGAAGYATTRDKDRSTSSAPTTTTTSTATGGRSYDDVIARAPERQAASGTGGNDVHGRNIMSGNERKIDTSTDPNAGSAAYDNKPSGPGQPSGAGSVFTGAAVGPGIARHLGNNNTTSGGSGLSKPVMHTCTECGKQNDISKYFSSDKEVARH</sequence>
<feature type="compositionally biased region" description="Polar residues" evidence="1">
    <location>
        <begin position="531"/>
        <end position="545"/>
    </location>
</feature>
<accession>A0A9P8Y0M5</accession>
<feature type="compositionally biased region" description="Basic and acidic residues" evidence="1">
    <location>
        <begin position="377"/>
        <end position="387"/>
    </location>
</feature>
<feature type="compositionally biased region" description="Low complexity" evidence="1">
    <location>
        <begin position="828"/>
        <end position="844"/>
    </location>
</feature>
<name>A0A9P8Y0M5_9PEZI</name>
<feature type="region of interest" description="Disordered" evidence="1">
    <location>
        <begin position="565"/>
        <end position="1067"/>
    </location>
</feature>
<feature type="compositionally biased region" description="Basic and acidic residues" evidence="1">
    <location>
        <begin position="281"/>
        <end position="291"/>
    </location>
</feature>
<evidence type="ECO:0000256" key="1">
    <source>
        <dbReference type="SAM" id="MobiDB-lite"/>
    </source>
</evidence>
<protein>
    <submittedName>
        <fullName evidence="2">Uncharacterized protein</fullName>
    </submittedName>
</protein>
<dbReference type="Proteomes" id="UP000756346">
    <property type="component" value="Unassembled WGS sequence"/>
</dbReference>
<feature type="compositionally biased region" description="Low complexity" evidence="1">
    <location>
        <begin position="582"/>
        <end position="596"/>
    </location>
</feature>
<feature type="compositionally biased region" description="Basic and acidic residues" evidence="1">
    <location>
        <begin position="441"/>
        <end position="467"/>
    </location>
</feature>
<feature type="compositionally biased region" description="Polar residues" evidence="1">
    <location>
        <begin position="136"/>
        <end position="146"/>
    </location>
</feature>
<dbReference type="OrthoDB" id="5244599at2759"/>
<dbReference type="GeneID" id="70178200"/>
<reference evidence="2" key="1">
    <citation type="journal article" date="2021" name="Nat. Commun.">
        <title>Genetic determinants of endophytism in the Arabidopsis root mycobiome.</title>
        <authorList>
            <person name="Mesny F."/>
            <person name="Miyauchi S."/>
            <person name="Thiergart T."/>
            <person name="Pickel B."/>
            <person name="Atanasova L."/>
            <person name="Karlsson M."/>
            <person name="Huettel B."/>
            <person name="Barry K.W."/>
            <person name="Haridas S."/>
            <person name="Chen C."/>
            <person name="Bauer D."/>
            <person name="Andreopoulos W."/>
            <person name="Pangilinan J."/>
            <person name="LaButti K."/>
            <person name="Riley R."/>
            <person name="Lipzen A."/>
            <person name="Clum A."/>
            <person name="Drula E."/>
            <person name="Henrissat B."/>
            <person name="Kohler A."/>
            <person name="Grigoriev I.V."/>
            <person name="Martin F.M."/>
            <person name="Hacquard S."/>
        </authorList>
    </citation>
    <scope>NUCLEOTIDE SEQUENCE</scope>
    <source>
        <strain evidence="2">MPI-CAGE-CH-0230</strain>
    </source>
</reference>
<feature type="compositionally biased region" description="Polar residues" evidence="1">
    <location>
        <begin position="609"/>
        <end position="629"/>
    </location>
</feature>
<feature type="region of interest" description="Disordered" evidence="1">
    <location>
        <begin position="1"/>
        <end position="291"/>
    </location>
</feature>
<feature type="compositionally biased region" description="Polar residues" evidence="1">
    <location>
        <begin position="904"/>
        <end position="956"/>
    </location>
</feature>